<reference evidence="2 3" key="2">
    <citation type="journal article" date="2013" name="Genome Biol. Evol.">
        <title>Genome sequencing of Giardia lamblia genotypes A2 and B isolates (DH and GS) and comparative analysis with the genomes of genotypes A1 and E (WB and Pig).</title>
        <authorList>
            <person name="Adam R.D."/>
            <person name="Dahlstrom E.W."/>
            <person name="Martens C.A."/>
            <person name="Bruno D.P."/>
            <person name="Barbian K.D."/>
            <person name="Ricklefs S.M."/>
            <person name="Hernandez M.M."/>
            <person name="Narla N.P."/>
            <person name="Patel R.B."/>
            <person name="Porcella S.F."/>
            <person name="Nash T.E."/>
        </authorList>
    </citation>
    <scope>NUCLEOTIDE SEQUENCE [LARGE SCALE GENOMIC DNA]</scope>
    <source>
        <strain evidence="2 3">GS</strain>
    </source>
</reference>
<dbReference type="VEuPathDB" id="GiardiaDB:QR46_3687"/>
<organism evidence="2 3">
    <name type="scientific">Giardia intestinalis</name>
    <name type="common">Giardia lamblia</name>
    <dbReference type="NCBI Taxonomy" id="5741"/>
    <lineage>
        <taxon>Eukaryota</taxon>
        <taxon>Metamonada</taxon>
        <taxon>Diplomonadida</taxon>
        <taxon>Hexamitidae</taxon>
        <taxon>Giardiinae</taxon>
        <taxon>Giardia</taxon>
    </lineage>
</organism>
<gene>
    <name evidence="2" type="ORF">GSB_151995</name>
</gene>
<evidence type="ECO:0008006" key="4">
    <source>
        <dbReference type="Google" id="ProtNLM"/>
    </source>
</evidence>
<name>V6TY79_GIAIN</name>
<reference evidence="3" key="1">
    <citation type="submission" date="2012-02" db="EMBL/GenBank/DDBJ databases">
        <title>Genome sequencing of Giardia lamblia Genotypes A2 and B isolates (DH and GS) and comparative analysis with the genomes of Genotypes A1 and E (WB and Pig).</title>
        <authorList>
            <person name="Adam R."/>
            <person name="Dahlstrom E."/>
            <person name="Martens C."/>
            <person name="Bruno D."/>
            <person name="Barbian K."/>
            <person name="Porcella S.F."/>
            <person name="Nash T."/>
        </authorList>
    </citation>
    <scope>NUCLEOTIDE SEQUENCE</scope>
    <source>
        <strain evidence="3">GS</strain>
    </source>
</reference>
<keyword evidence="1" id="KW-0732">Signal</keyword>
<proteinExistence type="predicted"/>
<evidence type="ECO:0000256" key="1">
    <source>
        <dbReference type="SAM" id="SignalP"/>
    </source>
</evidence>
<protein>
    <recommendedName>
        <fullName evidence="4">Secreted protein</fullName>
    </recommendedName>
</protein>
<evidence type="ECO:0000313" key="2">
    <source>
        <dbReference type="EMBL" id="ESU43908.1"/>
    </source>
</evidence>
<comment type="caution">
    <text evidence="2">The sequence shown here is derived from an EMBL/GenBank/DDBJ whole genome shotgun (WGS) entry which is preliminary data.</text>
</comment>
<feature type="non-terminal residue" evidence="2">
    <location>
        <position position="1"/>
    </location>
</feature>
<dbReference type="AlphaFoldDB" id="V6TY79"/>
<feature type="signal peptide" evidence="1">
    <location>
        <begin position="1"/>
        <end position="22"/>
    </location>
</feature>
<evidence type="ECO:0000313" key="3">
    <source>
        <dbReference type="Proteomes" id="UP000018040"/>
    </source>
</evidence>
<sequence length="97" mass="11178">VAVLYLMKVRIVVLSCVEPCYGSELTSIPGLLMLRAFVIVHATCTNTTQECYTRNFTRLRERCPTCYENRLTNALLRSLMRNINQENGNPVQREYTC</sequence>
<feature type="chain" id="PRO_5004751928" description="Secreted protein" evidence="1">
    <location>
        <begin position="23"/>
        <end position="97"/>
    </location>
</feature>
<accession>V6TY79</accession>
<dbReference type="EMBL" id="AHHH01000034">
    <property type="protein sequence ID" value="ESU43908.1"/>
    <property type="molecule type" value="Genomic_DNA"/>
</dbReference>
<dbReference type="Proteomes" id="UP000018040">
    <property type="component" value="Unassembled WGS sequence"/>
</dbReference>